<keyword evidence="3" id="KW-1185">Reference proteome</keyword>
<sequence>PAPRTTRLPRPNQYIGLERVNRKFLNATPPDPIVTFPLVLTQVTSSQPQYVFPVDTRRRFIPGEGTVSVDDKPFVVNNTTNSIAQFRVRDWGMELCQIVINIPPQSAENATENISVSMSEPAATLDMWRLEADDYDFVDVQTLSWDSRPHRRTSSPMAALSLQKGTRTSTEKFSCRCDSIQTFELSCRPSADPCFADFWQDGVSTSLGMYMIQYATV</sequence>
<dbReference type="EMBL" id="JH930480">
    <property type="protein sequence ID" value="EKM49611.1"/>
    <property type="molecule type" value="Genomic_DNA"/>
</dbReference>
<dbReference type="HOGENOM" id="CLU_055652_1_0_1"/>
<proteinExistence type="predicted"/>
<accession>K5UJ67</accession>
<protein>
    <recommendedName>
        <fullName evidence="1">Ubiquitin 3 binding protein But2 C-terminal domain-containing protein</fullName>
    </recommendedName>
</protein>
<evidence type="ECO:0000313" key="2">
    <source>
        <dbReference type="EMBL" id="EKM49611.1"/>
    </source>
</evidence>
<feature type="non-terminal residue" evidence="2">
    <location>
        <position position="217"/>
    </location>
</feature>
<dbReference type="RefSeq" id="XP_007401676.1">
    <property type="nucleotide sequence ID" value="XM_007401614.1"/>
</dbReference>
<dbReference type="GeneID" id="18919030"/>
<dbReference type="KEGG" id="pco:PHACADRAFT_265159"/>
<name>K5UJ67_PHACS</name>
<dbReference type="OrthoDB" id="3350619at2759"/>
<evidence type="ECO:0000313" key="3">
    <source>
        <dbReference type="Proteomes" id="UP000008370"/>
    </source>
</evidence>
<feature type="domain" description="Ubiquitin 3 binding protein But2 C-terminal" evidence="1">
    <location>
        <begin position="75"/>
        <end position="186"/>
    </location>
</feature>
<dbReference type="AlphaFoldDB" id="K5UJ67"/>
<dbReference type="InterPro" id="IPR018620">
    <property type="entry name" value="Ubiquitin3-bd_protein_But2_C"/>
</dbReference>
<dbReference type="Proteomes" id="UP000008370">
    <property type="component" value="Unassembled WGS sequence"/>
</dbReference>
<gene>
    <name evidence="2" type="ORF">PHACADRAFT_265159</name>
</gene>
<organism evidence="2 3">
    <name type="scientific">Phanerochaete carnosa (strain HHB-10118-sp)</name>
    <name type="common">White-rot fungus</name>
    <name type="synonym">Peniophora carnosa</name>
    <dbReference type="NCBI Taxonomy" id="650164"/>
    <lineage>
        <taxon>Eukaryota</taxon>
        <taxon>Fungi</taxon>
        <taxon>Dikarya</taxon>
        <taxon>Basidiomycota</taxon>
        <taxon>Agaricomycotina</taxon>
        <taxon>Agaricomycetes</taxon>
        <taxon>Polyporales</taxon>
        <taxon>Phanerochaetaceae</taxon>
        <taxon>Phanerochaete</taxon>
    </lineage>
</organism>
<dbReference type="Pfam" id="PF09792">
    <property type="entry name" value="But2"/>
    <property type="match status" value="1"/>
</dbReference>
<dbReference type="InParanoid" id="K5UJ67"/>
<evidence type="ECO:0000259" key="1">
    <source>
        <dbReference type="Pfam" id="PF09792"/>
    </source>
</evidence>
<reference evidence="2 3" key="1">
    <citation type="journal article" date="2012" name="BMC Genomics">
        <title>Comparative genomics of the white-rot fungi, Phanerochaete carnosa and P. chrysosporium, to elucidate the genetic basis of the distinct wood types they colonize.</title>
        <authorList>
            <person name="Suzuki H."/>
            <person name="MacDonald J."/>
            <person name="Syed K."/>
            <person name="Salamov A."/>
            <person name="Hori C."/>
            <person name="Aerts A."/>
            <person name="Henrissat B."/>
            <person name="Wiebenga A."/>
            <person name="vanKuyk P.A."/>
            <person name="Barry K."/>
            <person name="Lindquist E."/>
            <person name="LaButti K."/>
            <person name="Lapidus A."/>
            <person name="Lucas S."/>
            <person name="Coutinho P."/>
            <person name="Gong Y."/>
            <person name="Samejima M."/>
            <person name="Mahadevan R."/>
            <person name="Abou-Zaid M."/>
            <person name="de Vries R.P."/>
            <person name="Igarashi K."/>
            <person name="Yadav J.S."/>
            <person name="Grigoriev I.V."/>
            <person name="Master E.R."/>
        </authorList>
    </citation>
    <scope>NUCLEOTIDE SEQUENCE [LARGE SCALE GENOMIC DNA]</scope>
    <source>
        <strain evidence="2 3">HHB-10118-sp</strain>
    </source>
</reference>